<evidence type="ECO:0000313" key="4">
    <source>
        <dbReference type="Proteomes" id="UP000006727"/>
    </source>
</evidence>
<dbReference type="RefSeq" id="XP_024400987.1">
    <property type="nucleotide sequence ID" value="XM_024545219.2"/>
</dbReference>
<evidence type="ECO:0000313" key="3">
    <source>
        <dbReference type="EnsemblPlants" id="Pp3c17_720V3.1"/>
    </source>
</evidence>
<dbReference type="PANTHER" id="PTHR12136:SF101">
    <property type="entry name" value="ENHANCED DISEASE RESISTANCE-LIKE PROTEIN (DUF1336)"/>
    <property type="match status" value="1"/>
</dbReference>
<name>A0A2K1J296_PHYPA</name>
<proteinExistence type="predicted"/>
<dbReference type="PANTHER" id="PTHR12136">
    <property type="entry name" value="ENHANCED DISEASE RESISTANCE-RELATED"/>
    <property type="match status" value="1"/>
</dbReference>
<dbReference type="AlphaFoldDB" id="A0A2K1J296"/>
<evidence type="ECO:0000259" key="1">
    <source>
        <dbReference type="Pfam" id="PF07059"/>
    </source>
</evidence>
<protein>
    <recommendedName>
        <fullName evidence="1">Protein ENHANCED DISEASE RESISTANCE 2 C-terminal domain-containing protein</fullName>
    </recommendedName>
</protein>
<organism evidence="2">
    <name type="scientific">Physcomitrium patens</name>
    <name type="common">Spreading-leaved earth moss</name>
    <name type="synonym">Physcomitrella patens</name>
    <dbReference type="NCBI Taxonomy" id="3218"/>
    <lineage>
        <taxon>Eukaryota</taxon>
        <taxon>Viridiplantae</taxon>
        <taxon>Streptophyta</taxon>
        <taxon>Embryophyta</taxon>
        <taxon>Bryophyta</taxon>
        <taxon>Bryophytina</taxon>
        <taxon>Bryopsida</taxon>
        <taxon>Funariidae</taxon>
        <taxon>Funariales</taxon>
        <taxon>Funariaceae</taxon>
        <taxon>Physcomitrium</taxon>
    </lineage>
</organism>
<dbReference type="OrthoDB" id="9970435at2759"/>
<reference evidence="2 4" key="1">
    <citation type="journal article" date="2008" name="Science">
        <title>The Physcomitrella genome reveals evolutionary insights into the conquest of land by plants.</title>
        <authorList>
            <person name="Rensing S."/>
            <person name="Lang D."/>
            <person name="Zimmer A."/>
            <person name="Terry A."/>
            <person name="Salamov A."/>
            <person name="Shapiro H."/>
            <person name="Nishiyama T."/>
            <person name="Perroud P.-F."/>
            <person name="Lindquist E."/>
            <person name="Kamisugi Y."/>
            <person name="Tanahashi T."/>
            <person name="Sakakibara K."/>
            <person name="Fujita T."/>
            <person name="Oishi K."/>
            <person name="Shin-I T."/>
            <person name="Kuroki Y."/>
            <person name="Toyoda A."/>
            <person name="Suzuki Y."/>
            <person name="Hashimoto A."/>
            <person name="Yamaguchi K."/>
            <person name="Sugano A."/>
            <person name="Kohara Y."/>
            <person name="Fujiyama A."/>
            <person name="Anterola A."/>
            <person name="Aoki S."/>
            <person name="Ashton N."/>
            <person name="Barbazuk W.B."/>
            <person name="Barker E."/>
            <person name="Bennetzen J."/>
            <person name="Bezanilla M."/>
            <person name="Blankenship R."/>
            <person name="Cho S.H."/>
            <person name="Dutcher S."/>
            <person name="Estelle M."/>
            <person name="Fawcett J.A."/>
            <person name="Gundlach H."/>
            <person name="Hanada K."/>
            <person name="Heyl A."/>
            <person name="Hicks K.A."/>
            <person name="Hugh J."/>
            <person name="Lohr M."/>
            <person name="Mayer K."/>
            <person name="Melkozernov A."/>
            <person name="Murata T."/>
            <person name="Nelson D."/>
            <person name="Pils B."/>
            <person name="Prigge M."/>
            <person name="Reiss B."/>
            <person name="Renner T."/>
            <person name="Rombauts S."/>
            <person name="Rushton P."/>
            <person name="Sanderfoot A."/>
            <person name="Schween G."/>
            <person name="Shiu S.-H."/>
            <person name="Stueber K."/>
            <person name="Theodoulou F.L."/>
            <person name="Tu H."/>
            <person name="Van de Peer Y."/>
            <person name="Verrier P.J."/>
            <person name="Waters E."/>
            <person name="Wood A."/>
            <person name="Yang L."/>
            <person name="Cove D."/>
            <person name="Cuming A."/>
            <person name="Hasebe M."/>
            <person name="Lucas S."/>
            <person name="Mishler D.B."/>
            <person name="Reski R."/>
            <person name="Grigoriev I."/>
            <person name="Quatrano R.S."/>
            <person name="Boore J.L."/>
        </authorList>
    </citation>
    <scope>NUCLEOTIDE SEQUENCE [LARGE SCALE GENOMIC DNA]</scope>
    <source>
        <strain evidence="3 4">cv. Gransden 2004</strain>
    </source>
</reference>
<dbReference type="GeneID" id="112294589"/>
<dbReference type="EnsemblPlants" id="Pp3c17_720V3.3">
    <property type="protein sequence ID" value="Pp3c17_720V3.3"/>
    <property type="gene ID" value="Pp3c17_720"/>
</dbReference>
<sequence>MEQSENNAQAEEKTQSLEWTAQLQEGGSLSYVDISDGSTGWTSIPGGFFTVRGPQYLADRVKIPGGECLLRPLALDWLKSSSRIDCVMQQSTNRVRLALDRAQKACAQKPFVWAFNLQIPSKEHYSVVSYFVTFNEFEEGSVWDRFLKGDDVFKNNRLKLIANISEGPWIVKTAVGEQAICILGRSLTCRYLQGSNFIEVDVDIGSSIVANAIVHLAIGYITTLTVDLAFLLEGQMESELPEQILGTIRLKKLDLAAAVSVELTPEGATPTITEGTSFQSRLWRSFGQGLSTLMQPAGPAGQIKQDGEAK</sequence>
<reference evidence="3" key="3">
    <citation type="submission" date="2020-12" db="UniProtKB">
        <authorList>
            <consortium name="EnsemblPlants"/>
        </authorList>
    </citation>
    <scope>IDENTIFICATION</scope>
</reference>
<dbReference type="EnsemblPlants" id="Pp3c17_720V3.1">
    <property type="protein sequence ID" value="Pp3c17_720V3.1"/>
    <property type="gene ID" value="Pp3c17_720"/>
</dbReference>
<feature type="domain" description="Protein ENHANCED DISEASE RESISTANCE 2 C-terminal" evidence="1">
    <location>
        <begin position="41"/>
        <end position="254"/>
    </location>
</feature>
<evidence type="ECO:0000313" key="2">
    <source>
        <dbReference type="EMBL" id="PNR35649.1"/>
    </source>
</evidence>
<dbReference type="EMBL" id="ABEU02000017">
    <property type="protein sequence ID" value="PNR35649.1"/>
    <property type="molecule type" value="Genomic_DNA"/>
</dbReference>
<accession>A0A2K1J296</accession>
<dbReference type="Gramene" id="Pp3c17_720V3.1">
    <property type="protein sequence ID" value="Pp3c17_720V3.1"/>
    <property type="gene ID" value="Pp3c17_720"/>
</dbReference>
<dbReference type="Pfam" id="PF07059">
    <property type="entry name" value="EDR2_C"/>
    <property type="match status" value="1"/>
</dbReference>
<dbReference type="Proteomes" id="UP000006727">
    <property type="component" value="Chromosome 17"/>
</dbReference>
<reference evidence="2 4" key="2">
    <citation type="journal article" date="2018" name="Plant J.">
        <title>The Physcomitrella patens chromosome-scale assembly reveals moss genome structure and evolution.</title>
        <authorList>
            <person name="Lang D."/>
            <person name="Ullrich K.K."/>
            <person name="Murat F."/>
            <person name="Fuchs J."/>
            <person name="Jenkins J."/>
            <person name="Haas F.B."/>
            <person name="Piednoel M."/>
            <person name="Gundlach H."/>
            <person name="Van Bel M."/>
            <person name="Meyberg R."/>
            <person name="Vives C."/>
            <person name="Morata J."/>
            <person name="Symeonidi A."/>
            <person name="Hiss M."/>
            <person name="Muchero W."/>
            <person name="Kamisugi Y."/>
            <person name="Saleh O."/>
            <person name="Blanc G."/>
            <person name="Decker E.L."/>
            <person name="van Gessel N."/>
            <person name="Grimwood J."/>
            <person name="Hayes R.D."/>
            <person name="Graham S.W."/>
            <person name="Gunter L.E."/>
            <person name="McDaniel S.F."/>
            <person name="Hoernstein S.N.W."/>
            <person name="Larsson A."/>
            <person name="Li F.W."/>
            <person name="Perroud P.F."/>
            <person name="Phillips J."/>
            <person name="Ranjan P."/>
            <person name="Rokshar D.S."/>
            <person name="Rothfels C.J."/>
            <person name="Schneider L."/>
            <person name="Shu S."/>
            <person name="Stevenson D.W."/>
            <person name="Thummler F."/>
            <person name="Tillich M."/>
            <person name="Villarreal Aguilar J.C."/>
            <person name="Widiez T."/>
            <person name="Wong G.K."/>
            <person name="Wymore A."/>
            <person name="Zhang Y."/>
            <person name="Zimmer A.D."/>
            <person name="Quatrano R.S."/>
            <person name="Mayer K.F.X."/>
            <person name="Goodstein D."/>
            <person name="Casacuberta J.M."/>
            <person name="Vandepoele K."/>
            <person name="Reski R."/>
            <person name="Cuming A.C."/>
            <person name="Tuskan G.A."/>
            <person name="Maumus F."/>
            <person name="Salse J."/>
            <person name="Schmutz J."/>
            <person name="Rensing S.A."/>
        </authorList>
    </citation>
    <scope>NUCLEOTIDE SEQUENCE [LARGE SCALE GENOMIC DNA]</scope>
    <source>
        <strain evidence="3 4">cv. Gransden 2004</strain>
    </source>
</reference>
<dbReference type="InterPro" id="IPR009769">
    <property type="entry name" value="EDR2_C"/>
</dbReference>
<keyword evidence="4" id="KW-1185">Reference proteome</keyword>
<dbReference type="Gramene" id="Pp3c17_720V3.3">
    <property type="protein sequence ID" value="Pp3c17_720V3.3"/>
    <property type="gene ID" value="Pp3c17_720"/>
</dbReference>
<gene>
    <name evidence="3" type="primary">LOC112294589</name>
    <name evidence="2" type="ORF">PHYPA_021499</name>
</gene>
<dbReference type="InterPro" id="IPR045096">
    <property type="entry name" value="EDR2-like"/>
</dbReference>